<keyword evidence="2" id="KW-1185">Reference proteome</keyword>
<dbReference type="Proteomes" id="UP000799776">
    <property type="component" value="Unassembled WGS sequence"/>
</dbReference>
<organism evidence="1 2">
    <name type="scientific">Saccharata proteae CBS 121410</name>
    <dbReference type="NCBI Taxonomy" id="1314787"/>
    <lineage>
        <taxon>Eukaryota</taxon>
        <taxon>Fungi</taxon>
        <taxon>Dikarya</taxon>
        <taxon>Ascomycota</taxon>
        <taxon>Pezizomycotina</taxon>
        <taxon>Dothideomycetes</taxon>
        <taxon>Dothideomycetes incertae sedis</taxon>
        <taxon>Botryosphaeriales</taxon>
        <taxon>Saccharataceae</taxon>
        <taxon>Saccharata</taxon>
    </lineage>
</organism>
<feature type="non-terminal residue" evidence="1">
    <location>
        <position position="264"/>
    </location>
</feature>
<dbReference type="OrthoDB" id="10010954at2759"/>
<accession>A0A9P4I012</accession>
<sequence>SSSSLPRFSFEELYQLQSNFWDNFLYPANKEQANSINSTLLATDVLGRVDATRTFDGQELNTEYLFGLFSTLGASQSTTLLGVPVSYDIVHFIGYGNIASAATIVYFNNTAGLFDVFPVEIDTWIMFNEDGQIWQYDATYRYFEYLLDSQLAEAAPKIGTNTTDQTVAYFTDILADGICTTAMSSCNGTNTIYDSYDDCYEFLTKEVPFGTAYGLGMNTLLCRMVHENMVPFRPDVHCPHISREGGGMCVDDYTYASKVLQPYY</sequence>
<dbReference type="EMBL" id="ML978713">
    <property type="protein sequence ID" value="KAF2090034.1"/>
    <property type="molecule type" value="Genomic_DNA"/>
</dbReference>
<protein>
    <submittedName>
        <fullName evidence="1">Uncharacterized protein</fullName>
    </submittedName>
</protein>
<name>A0A9P4I012_9PEZI</name>
<dbReference type="AlphaFoldDB" id="A0A9P4I012"/>
<proteinExistence type="predicted"/>
<feature type="non-terminal residue" evidence="1">
    <location>
        <position position="1"/>
    </location>
</feature>
<reference evidence="1" key="1">
    <citation type="journal article" date="2020" name="Stud. Mycol.">
        <title>101 Dothideomycetes genomes: a test case for predicting lifestyles and emergence of pathogens.</title>
        <authorList>
            <person name="Haridas S."/>
            <person name="Albert R."/>
            <person name="Binder M."/>
            <person name="Bloem J."/>
            <person name="Labutti K."/>
            <person name="Salamov A."/>
            <person name="Andreopoulos B."/>
            <person name="Baker S."/>
            <person name="Barry K."/>
            <person name="Bills G."/>
            <person name="Bluhm B."/>
            <person name="Cannon C."/>
            <person name="Castanera R."/>
            <person name="Culley D."/>
            <person name="Daum C."/>
            <person name="Ezra D."/>
            <person name="Gonzalez J."/>
            <person name="Henrissat B."/>
            <person name="Kuo A."/>
            <person name="Liang C."/>
            <person name="Lipzen A."/>
            <person name="Lutzoni F."/>
            <person name="Magnuson J."/>
            <person name="Mondo S."/>
            <person name="Nolan M."/>
            <person name="Ohm R."/>
            <person name="Pangilinan J."/>
            <person name="Park H.-J."/>
            <person name="Ramirez L."/>
            <person name="Alfaro M."/>
            <person name="Sun H."/>
            <person name="Tritt A."/>
            <person name="Yoshinaga Y."/>
            <person name="Zwiers L.-H."/>
            <person name="Turgeon B."/>
            <person name="Goodwin S."/>
            <person name="Spatafora J."/>
            <person name="Crous P."/>
            <person name="Grigoriev I."/>
        </authorList>
    </citation>
    <scope>NUCLEOTIDE SEQUENCE</scope>
    <source>
        <strain evidence="1">CBS 121410</strain>
    </source>
</reference>
<gene>
    <name evidence="1" type="ORF">K490DRAFT_9861</name>
</gene>
<comment type="caution">
    <text evidence="1">The sequence shown here is derived from an EMBL/GenBank/DDBJ whole genome shotgun (WGS) entry which is preliminary data.</text>
</comment>
<evidence type="ECO:0000313" key="1">
    <source>
        <dbReference type="EMBL" id="KAF2090034.1"/>
    </source>
</evidence>
<evidence type="ECO:0000313" key="2">
    <source>
        <dbReference type="Proteomes" id="UP000799776"/>
    </source>
</evidence>